<evidence type="ECO:0000256" key="2">
    <source>
        <dbReference type="ARBA" id="ARBA00023242"/>
    </source>
</evidence>
<organism evidence="4 5">
    <name type="scientific">Priapulus caudatus</name>
    <name type="common">Priapulid worm</name>
    <dbReference type="NCBI Taxonomy" id="37621"/>
    <lineage>
        <taxon>Eukaryota</taxon>
        <taxon>Metazoa</taxon>
        <taxon>Ecdysozoa</taxon>
        <taxon>Scalidophora</taxon>
        <taxon>Priapulida</taxon>
        <taxon>Priapulimorpha</taxon>
        <taxon>Priapulimorphida</taxon>
        <taxon>Priapulidae</taxon>
        <taxon>Priapulus</taxon>
    </lineage>
</organism>
<keyword evidence="2" id="KW-0539">Nucleus</keyword>
<dbReference type="InterPro" id="IPR009072">
    <property type="entry name" value="Histone-fold"/>
</dbReference>
<gene>
    <name evidence="5" type="primary">LOC106815423</name>
</gene>
<feature type="domain" description="Transcription factor CBF/NF-Y/archaeal histone" evidence="3">
    <location>
        <begin position="73"/>
        <end position="134"/>
    </location>
</feature>
<protein>
    <submittedName>
        <fullName evidence="5">DNA polymerase epsilon subunit 4-like</fullName>
    </submittedName>
</protein>
<dbReference type="SUPFAM" id="SSF47113">
    <property type="entry name" value="Histone-fold"/>
    <property type="match status" value="1"/>
</dbReference>
<evidence type="ECO:0000259" key="3">
    <source>
        <dbReference type="Pfam" id="PF00808"/>
    </source>
</evidence>
<proteinExistence type="predicted"/>
<accession>A0ABM1ET47</accession>
<sequence length="151" mass="16453">MDVTSIENDSKIGIIAKSHSNTNSDTNNTVDSVCVGDTDSDIGNTSSSAVANTAENAKPEVQPGLDKMERVTKFPLTRVKMLMKQDPDLTLASREAVVVVSKATELFIETFAREAYTHLSKSKRKTLQKKDLEATVREIDALAFLEGTGDF</sequence>
<dbReference type="Proteomes" id="UP000695022">
    <property type="component" value="Unplaced"/>
</dbReference>
<dbReference type="RefSeq" id="XP_014675368.1">
    <property type="nucleotide sequence ID" value="XM_014819882.1"/>
</dbReference>
<dbReference type="InterPro" id="IPR050568">
    <property type="entry name" value="Transcr_DNA_Rep_Reg"/>
</dbReference>
<dbReference type="Gene3D" id="1.10.20.10">
    <property type="entry name" value="Histone, subunit A"/>
    <property type="match status" value="1"/>
</dbReference>
<dbReference type="InterPro" id="IPR003958">
    <property type="entry name" value="CBFA_NFYB_domain"/>
</dbReference>
<name>A0ABM1ET47_PRICU</name>
<evidence type="ECO:0000256" key="1">
    <source>
        <dbReference type="ARBA" id="ARBA00004123"/>
    </source>
</evidence>
<reference evidence="5" key="1">
    <citation type="submission" date="2025-08" db="UniProtKB">
        <authorList>
            <consortium name="RefSeq"/>
        </authorList>
    </citation>
    <scope>IDENTIFICATION</scope>
</reference>
<dbReference type="CDD" id="cd22929">
    <property type="entry name" value="HFD_POLE4-like"/>
    <property type="match status" value="1"/>
</dbReference>
<dbReference type="GeneID" id="106815423"/>
<dbReference type="PANTHER" id="PTHR10252:SF79">
    <property type="entry name" value="DNA POLYMERASE EPSILON SUBUNIT 4"/>
    <property type="match status" value="1"/>
</dbReference>
<dbReference type="Pfam" id="PF00808">
    <property type="entry name" value="CBFD_NFYB_HMF"/>
    <property type="match status" value="1"/>
</dbReference>
<dbReference type="PANTHER" id="PTHR10252">
    <property type="entry name" value="HISTONE-LIKE TRANSCRIPTION FACTOR CCAAT-RELATED"/>
    <property type="match status" value="1"/>
</dbReference>
<evidence type="ECO:0000313" key="5">
    <source>
        <dbReference type="RefSeq" id="XP_014675368.1"/>
    </source>
</evidence>
<evidence type="ECO:0000313" key="4">
    <source>
        <dbReference type="Proteomes" id="UP000695022"/>
    </source>
</evidence>
<keyword evidence="4" id="KW-1185">Reference proteome</keyword>
<comment type="subcellular location">
    <subcellularLocation>
        <location evidence="1">Nucleus</location>
    </subcellularLocation>
</comment>